<feature type="non-terminal residue" evidence="1">
    <location>
        <position position="1"/>
    </location>
</feature>
<dbReference type="Proteomes" id="UP000008783">
    <property type="component" value="Unassembled WGS sequence"/>
</dbReference>
<keyword evidence="2" id="KW-1185">Reference proteome</keyword>
<evidence type="ECO:0000313" key="2">
    <source>
        <dbReference type="Proteomes" id="UP000008783"/>
    </source>
</evidence>
<accession>H6QQ62</accession>
<dbReference type="VEuPathDB" id="FungiDB:PGTG_21024"/>
<name>H6QQ62_PUCGT</name>
<evidence type="ECO:0000313" key="1">
    <source>
        <dbReference type="EMBL" id="EHS64674.1"/>
    </source>
</evidence>
<dbReference type="InParanoid" id="H6QQ62"/>
<proteinExistence type="predicted"/>
<dbReference type="RefSeq" id="XP_003890380.1">
    <property type="nucleotide sequence ID" value="XM_003890331.1"/>
</dbReference>
<sequence>MARLDARACASSSFNPSKTLIIKGSPYISPSSISIHPRLISWASIIATQAILPSFQ</sequence>
<feature type="non-terminal residue" evidence="1">
    <location>
        <position position="56"/>
    </location>
</feature>
<protein>
    <submittedName>
        <fullName evidence="1">Uncharacterized protein</fullName>
    </submittedName>
</protein>
<dbReference type="HOGENOM" id="CLU_3020064_0_0_1"/>
<dbReference type="EMBL" id="DS178269">
    <property type="protein sequence ID" value="EHS64674.1"/>
    <property type="molecule type" value="Genomic_DNA"/>
</dbReference>
<gene>
    <name evidence="1" type="ORF">PGTG_21024</name>
</gene>
<dbReference type="KEGG" id="pgr:PGTG_21024"/>
<reference evidence="2" key="1">
    <citation type="journal article" date="2011" name="Proc. Natl. Acad. Sci. U.S.A.">
        <title>Obligate biotrophy features unraveled by the genomic analysis of rust fungi.</title>
        <authorList>
            <person name="Duplessis S."/>
            <person name="Cuomo C.A."/>
            <person name="Lin Y.-C."/>
            <person name="Aerts A."/>
            <person name="Tisserant E."/>
            <person name="Veneault-Fourrey C."/>
            <person name="Joly D.L."/>
            <person name="Hacquard S."/>
            <person name="Amselem J."/>
            <person name="Cantarel B.L."/>
            <person name="Chiu R."/>
            <person name="Coutinho P.M."/>
            <person name="Feau N."/>
            <person name="Field M."/>
            <person name="Frey P."/>
            <person name="Gelhaye E."/>
            <person name="Goldberg J."/>
            <person name="Grabherr M.G."/>
            <person name="Kodira C.D."/>
            <person name="Kohler A."/>
            <person name="Kuees U."/>
            <person name="Lindquist E.A."/>
            <person name="Lucas S.M."/>
            <person name="Mago R."/>
            <person name="Mauceli E."/>
            <person name="Morin E."/>
            <person name="Murat C."/>
            <person name="Pangilinan J.L."/>
            <person name="Park R."/>
            <person name="Pearson M."/>
            <person name="Quesneville H."/>
            <person name="Rouhier N."/>
            <person name="Sakthikumar S."/>
            <person name="Salamov A.A."/>
            <person name="Schmutz J."/>
            <person name="Selles B."/>
            <person name="Shapiro H."/>
            <person name="Tanguay P."/>
            <person name="Tuskan G.A."/>
            <person name="Henrissat B."/>
            <person name="Van de Peer Y."/>
            <person name="Rouze P."/>
            <person name="Ellis J.G."/>
            <person name="Dodds P.N."/>
            <person name="Schein J.E."/>
            <person name="Zhong S."/>
            <person name="Hamelin R.C."/>
            <person name="Grigoriev I.V."/>
            <person name="Szabo L.J."/>
            <person name="Martin F."/>
        </authorList>
    </citation>
    <scope>NUCLEOTIDE SEQUENCE [LARGE SCALE GENOMIC DNA]</scope>
    <source>
        <strain evidence="2">CRL 75-36-700-3 / race SCCL</strain>
    </source>
</reference>
<dbReference type="AlphaFoldDB" id="H6QQ62"/>
<organism evidence="1 2">
    <name type="scientific">Puccinia graminis f. sp. tritici (strain CRL 75-36-700-3 / race SCCL)</name>
    <name type="common">Black stem rust fungus</name>
    <dbReference type="NCBI Taxonomy" id="418459"/>
    <lineage>
        <taxon>Eukaryota</taxon>
        <taxon>Fungi</taxon>
        <taxon>Dikarya</taxon>
        <taxon>Basidiomycota</taxon>
        <taxon>Pucciniomycotina</taxon>
        <taxon>Pucciniomycetes</taxon>
        <taxon>Pucciniales</taxon>
        <taxon>Pucciniaceae</taxon>
        <taxon>Puccinia</taxon>
    </lineage>
</organism>
<dbReference type="GeneID" id="13542078"/>